<evidence type="ECO:0000313" key="2">
    <source>
        <dbReference type="EMBL" id="THV46075.1"/>
    </source>
</evidence>
<dbReference type="EMBL" id="PQXL01000419">
    <property type="protein sequence ID" value="THV46075.1"/>
    <property type="molecule type" value="Genomic_DNA"/>
</dbReference>
<evidence type="ECO:0000256" key="1">
    <source>
        <dbReference type="SAM" id="MobiDB-lite"/>
    </source>
</evidence>
<evidence type="ECO:0000313" key="3">
    <source>
        <dbReference type="Proteomes" id="UP000308671"/>
    </source>
</evidence>
<comment type="caution">
    <text evidence="2">The sequence shown here is derived from an EMBL/GenBank/DDBJ whole genome shotgun (WGS) entry which is preliminary data.</text>
</comment>
<feature type="compositionally biased region" description="Polar residues" evidence="1">
    <location>
        <begin position="1"/>
        <end position="23"/>
    </location>
</feature>
<organism evidence="2 3">
    <name type="scientific">Botrytis galanthina</name>
    <dbReference type="NCBI Taxonomy" id="278940"/>
    <lineage>
        <taxon>Eukaryota</taxon>
        <taxon>Fungi</taxon>
        <taxon>Dikarya</taxon>
        <taxon>Ascomycota</taxon>
        <taxon>Pezizomycotina</taxon>
        <taxon>Leotiomycetes</taxon>
        <taxon>Helotiales</taxon>
        <taxon>Sclerotiniaceae</taxon>
        <taxon>Botrytis</taxon>
    </lineage>
</organism>
<sequence>MTGQFSECSQSSSRAIGTSQSSRRMIPESRTFGLGSILENSQMYRLKARKEPRPKILPVGCLRWVGLWSKHFHDDSPVPASALTGDRGACHMIKARHVAGMSSISE</sequence>
<gene>
    <name evidence="2" type="ORF">BGAL_0419g00080</name>
</gene>
<proteinExistence type="predicted"/>
<protein>
    <submittedName>
        <fullName evidence="2">Uncharacterized protein</fullName>
    </submittedName>
</protein>
<name>A0A4S8QRV7_9HELO</name>
<reference evidence="2 3" key="1">
    <citation type="submission" date="2017-12" db="EMBL/GenBank/DDBJ databases">
        <title>Comparative genomics of Botrytis spp.</title>
        <authorList>
            <person name="Valero-Jimenez C.A."/>
            <person name="Tapia P."/>
            <person name="Veloso J."/>
            <person name="Silva-Moreno E."/>
            <person name="Staats M."/>
            <person name="Valdes J.H."/>
            <person name="Van Kan J.A.L."/>
        </authorList>
    </citation>
    <scope>NUCLEOTIDE SEQUENCE [LARGE SCALE GENOMIC DNA]</scope>
    <source>
        <strain evidence="2 3">MUCL435</strain>
    </source>
</reference>
<dbReference type="AlphaFoldDB" id="A0A4S8QRV7"/>
<feature type="region of interest" description="Disordered" evidence="1">
    <location>
        <begin position="1"/>
        <end position="26"/>
    </location>
</feature>
<accession>A0A4S8QRV7</accession>
<dbReference type="Proteomes" id="UP000308671">
    <property type="component" value="Unassembled WGS sequence"/>
</dbReference>
<keyword evidence="3" id="KW-1185">Reference proteome</keyword>